<evidence type="ECO:0000256" key="1">
    <source>
        <dbReference type="SAM" id="MobiDB-lite"/>
    </source>
</evidence>
<organism evidence="2 3">
    <name type="scientific">Streptomyces filamentosus</name>
    <name type="common">Streptomyces roseosporus</name>
    <dbReference type="NCBI Taxonomy" id="67294"/>
    <lineage>
        <taxon>Bacteria</taxon>
        <taxon>Bacillati</taxon>
        <taxon>Actinomycetota</taxon>
        <taxon>Actinomycetes</taxon>
        <taxon>Kitasatosporales</taxon>
        <taxon>Streptomycetaceae</taxon>
        <taxon>Streptomyces</taxon>
    </lineage>
</organism>
<keyword evidence="3" id="KW-1185">Reference proteome</keyword>
<evidence type="ECO:0000313" key="3">
    <source>
        <dbReference type="Proteomes" id="UP000632849"/>
    </source>
</evidence>
<sequence>MSGNFGSRVSAKSIFSVDAGASRQCALCEASTAPLSASATIQDRADSSFGSTGAPVPSFTCVPGSPSSAPPTEDMFAGGFGCAAFLFSSSAFLFSSAVFAGVFAAPPGLTGSSARAGPAPIASGSNRAAATAPAVLFEADTIENVHPRSGDPNPAVPLSHPSPPGRGPRSPHGDAGPMKLSRRASWFLLASGVWSWFI</sequence>
<feature type="region of interest" description="Disordered" evidence="1">
    <location>
        <begin position="144"/>
        <end position="176"/>
    </location>
</feature>
<protein>
    <submittedName>
        <fullName evidence="2">Uncharacterized protein</fullName>
    </submittedName>
</protein>
<gene>
    <name evidence="2" type="ORF">GCM10017667_16230</name>
</gene>
<evidence type="ECO:0000313" key="2">
    <source>
        <dbReference type="EMBL" id="GHF88292.1"/>
    </source>
</evidence>
<proteinExistence type="predicted"/>
<accession>A0A919BFW7</accession>
<reference evidence="2" key="1">
    <citation type="journal article" date="2014" name="Int. J. Syst. Evol. Microbiol.">
        <title>Complete genome sequence of Corynebacterium casei LMG S-19264T (=DSM 44701T), isolated from a smear-ripened cheese.</title>
        <authorList>
            <consortium name="US DOE Joint Genome Institute (JGI-PGF)"/>
            <person name="Walter F."/>
            <person name="Albersmeier A."/>
            <person name="Kalinowski J."/>
            <person name="Ruckert C."/>
        </authorList>
    </citation>
    <scope>NUCLEOTIDE SEQUENCE</scope>
    <source>
        <strain evidence="2">JCM 4122</strain>
    </source>
</reference>
<comment type="caution">
    <text evidence="2">The sequence shown here is derived from an EMBL/GenBank/DDBJ whole genome shotgun (WGS) entry which is preliminary data.</text>
</comment>
<dbReference type="EMBL" id="BNBE01000001">
    <property type="protein sequence ID" value="GHF88292.1"/>
    <property type="molecule type" value="Genomic_DNA"/>
</dbReference>
<name>A0A919BFW7_STRFL</name>
<dbReference type="Proteomes" id="UP000632849">
    <property type="component" value="Unassembled WGS sequence"/>
</dbReference>
<reference evidence="2" key="2">
    <citation type="submission" date="2020-09" db="EMBL/GenBank/DDBJ databases">
        <authorList>
            <person name="Sun Q."/>
            <person name="Ohkuma M."/>
        </authorList>
    </citation>
    <scope>NUCLEOTIDE SEQUENCE</scope>
    <source>
        <strain evidence="2">JCM 4122</strain>
    </source>
</reference>
<dbReference type="AlphaFoldDB" id="A0A919BFW7"/>